<organism evidence="2 3">
    <name type="scientific">Nonomuraea indica</name>
    <dbReference type="NCBI Taxonomy" id="1581193"/>
    <lineage>
        <taxon>Bacteria</taxon>
        <taxon>Bacillati</taxon>
        <taxon>Actinomycetota</taxon>
        <taxon>Actinomycetes</taxon>
        <taxon>Streptosporangiales</taxon>
        <taxon>Streptosporangiaceae</taxon>
        <taxon>Nonomuraea</taxon>
    </lineage>
</organism>
<feature type="domain" description="SnoaL-like" evidence="1">
    <location>
        <begin position="14"/>
        <end position="105"/>
    </location>
</feature>
<dbReference type="Proteomes" id="UP001612928">
    <property type="component" value="Unassembled WGS sequence"/>
</dbReference>
<dbReference type="Pfam" id="PF12680">
    <property type="entry name" value="SnoaL_2"/>
    <property type="match status" value="1"/>
</dbReference>
<keyword evidence="3" id="KW-1185">Reference proteome</keyword>
<accession>A0ABW8AAJ1</accession>
<reference evidence="2 3" key="1">
    <citation type="submission" date="2024-10" db="EMBL/GenBank/DDBJ databases">
        <title>The Natural Products Discovery Center: Release of the First 8490 Sequenced Strains for Exploring Actinobacteria Biosynthetic Diversity.</title>
        <authorList>
            <person name="Kalkreuter E."/>
            <person name="Kautsar S.A."/>
            <person name="Yang D."/>
            <person name="Bader C.D."/>
            <person name="Teijaro C.N."/>
            <person name="Fluegel L."/>
            <person name="Davis C.M."/>
            <person name="Simpson J.R."/>
            <person name="Lauterbach L."/>
            <person name="Steele A.D."/>
            <person name="Gui C."/>
            <person name="Meng S."/>
            <person name="Li G."/>
            <person name="Viehrig K."/>
            <person name="Ye F."/>
            <person name="Su P."/>
            <person name="Kiefer A.F."/>
            <person name="Nichols A."/>
            <person name="Cepeda A.J."/>
            <person name="Yan W."/>
            <person name="Fan B."/>
            <person name="Jiang Y."/>
            <person name="Adhikari A."/>
            <person name="Zheng C.-J."/>
            <person name="Schuster L."/>
            <person name="Cowan T.M."/>
            <person name="Smanski M.J."/>
            <person name="Chevrette M.G."/>
            <person name="De Carvalho L.P.S."/>
            <person name="Shen B."/>
        </authorList>
    </citation>
    <scope>NUCLEOTIDE SEQUENCE [LARGE SCALE GENOMIC DNA]</scope>
    <source>
        <strain evidence="2 3">NPDC049503</strain>
    </source>
</reference>
<proteinExistence type="predicted"/>
<dbReference type="Gene3D" id="3.10.450.50">
    <property type="match status" value="1"/>
</dbReference>
<dbReference type="RefSeq" id="WP_397023977.1">
    <property type="nucleotide sequence ID" value="NZ_JBITMB010000007.1"/>
</dbReference>
<gene>
    <name evidence="2" type="ORF">ACIBP5_27870</name>
</gene>
<evidence type="ECO:0000313" key="2">
    <source>
        <dbReference type="EMBL" id="MFI7443807.1"/>
    </source>
</evidence>
<evidence type="ECO:0000259" key="1">
    <source>
        <dbReference type="Pfam" id="PF12680"/>
    </source>
</evidence>
<dbReference type="SUPFAM" id="SSF54427">
    <property type="entry name" value="NTF2-like"/>
    <property type="match status" value="1"/>
</dbReference>
<sequence length="139" mass="15462">MFVPDAIAPRVDVVRRYFAALEVGDTSRILSLFHPSGEVLSPFLGRMEAASFFARLAESSQASETEVFDIFPSPTTSRVAAYFHYRWTLRDGSVIEFDCCDIFDFVAASGSDETEPCIRTLTIIYDTAPIRADVGDKYA</sequence>
<dbReference type="InterPro" id="IPR032710">
    <property type="entry name" value="NTF2-like_dom_sf"/>
</dbReference>
<comment type="caution">
    <text evidence="2">The sequence shown here is derived from an EMBL/GenBank/DDBJ whole genome shotgun (WGS) entry which is preliminary data.</text>
</comment>
<dbReference type="InterPro" id="IPR037401">
    <property type="entry name" value="SnoaL-like"/>
</dbReference>
<evidence type="ECO:0000313" key="3">
    <source>
        <dbReference type="Proteomes" id="UP001612928"/>
    </source>
</evidence>
<dbReference type="EMBL" id="JBITMB010000007">
    <property type="protein sequence ID" value="MFI7443807.1"/>
    <property type="molecule type" value="Genomic_DNA"/>
</dbReference>
<name>A0ABW8AAJ1_9ACTN</name>
<protein>
    <submittedName>
        <fullName evidence="2">Nuclear transport factor 2 family protein</fullName>
    </submittedName>
</protein>